<name>A0A2I0B0Q2_9ASPA</name>
<evidence type="ECO:0000313" key="2">
    <source>
        <dbReference type="Proteomes" id="UP000236161"/>
    </source>
</evidence>
<dbReference type="EMBL" id="KZ451931">
    <property type="protein sequence ID" value="PKA61370.1"/>
    <property type="molecule type" value="Genomic_DNA"/>
</dbReference>
<protein>
    <submittedName>
        <fullName evidence="1">Uncharacterized protein</fullName>
    </submittedName>
</protein>
<reference evidence="1 2" key="1">
    <citation type="journal article" date="2017" name="Nature">
        <title>The Apostasia genome and the evolution of orchids.</title>
        <authorList>
            <person name="Zhang G.Q."/>
            <person name="Liu K.W."/>
            <person name="Li Z."/>
            <person name="Lohaus R."/>
            <person name="Hsiao Y.Y."/>
            <person name="Niu S.C."/>
            <person name="Wang J.Y."/>
            <person name="Lin Y.C."/>
            <person name="Xu Q."/>
            <person name="Chen L.J."/>
            <person name="Yoshida K."/>
            <person name="Fujiwara S."/>
            <person name="Wang Z.W."/>
            <person name="Zhang Y.Q."/>
            <person name="Mitsuda N."/>
            <person name="Wang M."/>
            <person name="Liu G.H."/>
            <person name="Pecoraro L."/>
            <person name="Huang H.X."/>
            <person name="Xiao X.J."/>
            <person name="Lin M."/>
            <person name="Wu X.Y."/>
            <person name="Wu W.L."/>
            <person name="Chen Y.Y."/>
            <person name="Chang S.B."/>
            <person name="Sakamoto S."/>
            <person name="Ohme-Takagi M."/>
            <person name="Yagi M."/>
            <person name="Zeng S.J."/>
            <person name="Shen C.Y."/>
            <person name="Yeh C.M."/>
            <person name="Luo Y.B."/>
            <person name="Tsai W.C."/>
            <person name="Van de Peer Y."/>
            <person name="Liu Z.J."/>
        </authorList>
    </citation>
    <scope>NUCLEOTIDE SEQUENCE [LARGE SCALE GENOMIC DNA]</scope>
    <source>
        <strain evidence="2">cv. Shenzhen</strain>
        <tissue evidence="1">Stem</tissue>
    </source>
</reference>
<keyword evidence="2" id="KW-1185">Reference proteome</keyword>
<organism evidence="1 2">
    <name type="scientific">Apostasia shenzhenica</name>
    <dbReference type="NCBI Taxonomy" id="1088818"/>
    <lineage>
        <taxon>Eukaryota</taxon>
        <taxon>Viridiplantae</taxon>
        <taxon>Streptophyta</taxon>
        <taxon>Embryophyta</taxon>
        <taxon>Tracheophyta</taxon>
        <taxon>Spermatophyta</taxon>
        <taxon>Magnoliopsida</taxon>
        <taxon>Liliopsida</taxon>
        <taxon>Asparagales</taxon>
        <taxon>Orchidaceae</taxon>
        <taxon>Apostasioideae</taxon>
        <taxon>Apostasia</taxon>
    </lineage>
</organism>
<gene>
    <name evidence="1" type="ORF">AXF42_Ash020346</name>
</gene>
<dbReference type="OrthoDB" id="675927at2759"/>
<proteinExistence type="predicted"/>
<accession>A0A2I0B0Q2</accession>
<sequence>MYSFRQNCVKKLFFQALKASLKLPELKRPEEVNEINDPNYCLYHRCVSHPIEDCFVFKDWLER</sequence>
<dbReference type="Proteomes" id="UP000236161">
    <property type="component" value="Unassembled WGS sequence"/>
</dbReference>
<evidence type="ECO:0000313" key="1">
    <source>
        <dbReference type="EMBL" id="PKA61370.1"/>
    </source>
</evidence>
<dbReference type="AlphaFoldDB" id="A0A2I0B0Q2"/>